<evidence type="ECO:0000256" key="3">
    <source>
        <dbReference type="ARBA" id="ARBA00022553"/>
    </source>
</evidence>
<dbReference type="SMART" id="SM00387">
    <property type="entry name" value="HATPase_c"/>
    <property type="match status" value="1"/>
</dbReference>
<sequence length="694" mass="78917">MGAAGSTPDAFREQVRSAFSNLDTPHTPLTAAELATRLECPIDTAKQTLVALEDNGELHTKQLDTGTTVWWRPATEQSPTDQYSELEEFGAFVRAVEDYAIFTLNPDGTVASWNEGARRIKGYSEDEIIGQHISTFYTEEDVENGVPTENLDIARENHRAEDEGWRVRNDGSRFWADVVITAIRDDEGTLRGFTKVTRDKTEQRDYERELAQESKQTEKLLRTAPVAIAVQNSYGETVMANQRAQEALGLSEQEFIESPDNAEEWELYDPSGEPVPPEKTPAARVMATGERVLNEELIISPPETEEMHFRINATPVFDADGDLERVITAGEDITELKRRERQLKRRKSELETELSEVFGRISDAFYALDEAGRFTHINDRAAEIFQMSEEELLGRSIWEVFPDVTNSELEERFHAAMETQEATTLELYVEELEMWIELNAYPSESGLSVYFHDITERKRYQQKLEESNERLEQFAYAASHDLQEPLRMVSSYLQLIERRYADELDDDGQEFLEFAVDGANRMRDMIESLLKYSRVDTRGDPIEPVELDDIADDVRTDLQMRIEETDTDLTIESLPRVEGDRNQVRQVFQNLLDNAITYSGDDPPEITVSAERAGEMWELSVRDEGIGIDPDDTERVFQVFQRLHPPDKHPGTGIGLALCERIVERHGGAIWVDSTPDEGSTFTFTLPAAGESDE</sequence>
<dbReference type="InterPro" id="IPR013656">
    <property type="entry name" value="PAS_4"/>
</dbReference>
<proteinExistence type="predicted"/>
<name>A0ABD6AW05_9EURY</name>
<keyword evidence="5" id="KW-0418">Kinase</keyword>
<dbReference type="Gene3D" id="3.30.450.20">
    <property type="entry name" value="PAS domain"/>
    <property type="match status" value="3"/>
</dbReference>
<dbReference type="PROSITE" id="PS50109">
    <property type="entry name" value="HIS_KIN"/>
    <property type="match status" value="1"/>
</dbReference>
<dbReference type="RefSeq" id="WP_250874035.1">
    <property type="nucleotide sequence ID" value="NZ_JALXFV010000005.1"/>
</dbReference>
<evidence type="ECO:0000256" key="5">
    <source>
        <dbReference type="ARBA" id="ARBA00022777"/>
    </source>
</evidence>
<dbReference type="Pfam" id="PF02518">
    <property type="entry name" value="HATPase_c"/>
    <property type="match status" value="1"/>
</dbReference>
<dbReference type="SMART" id="SM00388">
    <property type="entry name" value="HisKA"/>
    <property type="match status" value="1"/>
</dbReference>
<dbReference type="InterPro" id="IPR001610">
    <property type="entry name" value="PAC"/>
</dbReference>
<dbReference type="SMART" id="SM00086">
    <property type="entry name" value="PAC"/>
    <property type="match status" value="2"/>
</dbReference>
<keyword evidence="10" id="KW-1185">Reference proteome</keyword>
<dbReference type="Gene3D" id="1.10.287.130">
    <property type="match status" value="1"/>
</dbReference>
<feature type="domain" description="PAC" evidence="8">
    <location>
        <begin position="293"/>
        <end position="345"/>
    </location>
</feature>
<dbReference type="FunFam" id="3.30.565.10:FF:000006">
    <property type="entry name" value="Sensor histidine kinase WalK"/>
    <property type="match status" value="1"/>
</dbReference>
<dbReference type="PANTHER" id="PTHR43304:SF1">
    <property type="entry name" value="PAC DOMAIN-CONTAINING PROTEIN"/>
    <property type="match status" value="1"/>
</dbReference>
<comment type="caution">
    <text evidence="9">The sequence shown here is derived from an EMBL/GenBank/DDBJ whole genome shotgun (WGS) entry which is preliminary data.</text>
</comment>
<reference evidence="9 10" key="1">
    <citation type="journal article" date="2019" name="Int. J. Syst. Evol. Microbiol.">
        <title>The Global Catalogue of Microorganisms (GCM) 10K type strain sequencing project: providing services to taxonomists for standard genome sequencing and annotation.</title>
        <authorList>
            <consortium name="The Broad Institute Genomics Platform"/>
            <consortium name="The Broad Institute Genome Sequencing Center for Infectious Disease"/>
            <person name="Wu L."/>
            <person name="Ma J."/>
        </authorList>
    </citation>
    <scope>NUCLEOTIDE SEQUENCE [LARGE SCALE GENOMIC DNA]</scope>
    <source>
        <strain evidence="9 10">CGMCC 1.12563</strain>
    </source>
</reference>
<evidence type="ECO:0000313" key="10">
    <source>
        <dbReference type="Proteomes" id="UP001597187"/>
    </source>
</evidence>
<dbReference type="Pfam" id="PF13426">
    <property type="entry name" value="PAS_9"/>
    <property type="match status" value="1"/>
</dbReference>
<dbReference type="InterPro" id="IPR036890">
    <property type="entry name" value="HATPase_C_sf"/>
</dbReference>
<dbReference type="SMART" id="SM00091">
    <property type="entry name" value="PAS"/>
    <property type="match status" value="3"/>
</dbReference>
<dbReference type="InterPro" id="IPR004358">
    <property type="entry name" value="Sig_transdc_His_kin-like_C"/>
</dbReference>
<dbReference type="InterPro" id="IPR052162">
    <property type="entry name" value="Sensor_kinase/Photoreceptor"/>
</dbReference>
<dbReference type="GO" id="GO:0004673">
    <property type="term" value="F:protein histidine kinase activity"/>
    <property type="evidence" value="ECO:0007669"/>
    <property type="project" value="UniProtKB-EC"/>
</dbReference>
<dbReference type="InterPro" id="IPR003661">
    <property type="entry name" value="HisK_dim/P_dom"/>
</dbReference>
<dbReference type="Pfam" id="PF08448">
    <property type="entry name" value="PAS_4"/>
    <property type="match status" value="2"/>
</dbReference>
<gene>
    <name evidence="9" type="ORF">ACFSBT_12400</name>
</gene>
<dbReference type="InterPro" id="IPR003594">
    <property type="entry name" value="HATPase_dom"/>
</dbReference>
<dbReference type="InterPro" id="IPR035965">
    <property type="entry name" value="PAS-like_dom_sf"/>
</dbReference>
<keyword evidence="4" id="KW-0808">Transferase</keyword>
<evidence type="ECO:0000313" key="9">
    <source>
        <dbReference type="EMBL" id="MFD1514080.1"/>
    </source>
</evidence>
<organism evidence="9 10">
    <name type="scientific">Halomarina rubra</name>
    <dbReference type="NCBI Taxonomy" id="2071873"/>
    <lineage>
        <taxon>Archaea</taxon>
        <taxon>Methanobacteriati</taxon>
        <taxon>Methanobacteriota</taxon>
        <taxon>Stenosarchaea group</taxon>
        <taxon>Halobacteria</taxon>
        <taxon>Halobacteriales</taxon>
        <taxon>Natronomonadaceae</taxon>
        <taxon>Halomarina</taxon>
    </lineage>
</organism>
<feature type="domain" description="PAS" evidence="7">
    <location>
        <begin position="350"/>
        <end position="420"/>
    </location>
</feature>
<feature type="domain" description="PAS" evidence="7">
    <location>
        <begin position="101"/>
        <end position="143"/>
    </location>
</feature>
<dbReference type="SUPFAM" id="SSF47384">
    <property type="entry name" value="Homodimeric domain of signal transducing histidine kinase"/>
    <property type="match status" value="1"/>
</dbReference>
<feature type="domain" description="PAS" evidence="7">
    <location>
        <begin position="213"/>
        <end position="256"/>
    </location>
</feature>
<dbReference type="AlphaFoldDB" id="A0ABD6AW05"/>
<protein>
    <recommendedName>
        <fullName evidence="2">histidine kinase</fullName>
        <ecNumber evidence="2">2.7.13.3</ecNumber>
    </recommendedName>
</protein>
<dbReference type="EMBL" id="JBHUDC010000005">
    <property type="protein sequence ID" value="MFD1514080.1"/>
    <property type="molecule type" value="Genomic_DNA"/>
</dbReference>
<dbReference type="Proteomes" id="UP001597187">
    <property type="component" value="Unassembled WGS sequence"/>
</dbReference>
<evidence type="ECO:0000259" key="8">
    <source>
        <dbReference type="PROSITE" id="PS50113"/>
    </source>
</evidence>
<dbReference type="CDD" id="cd00130">
    <property type="entry name" value="PAS"/>
    <property type="match status" value="3"/>
</dbReference>
<evidence type="ECO:0000259" key="7">
    <source>
        <dbReference type="PROSITE" id="PS50112"/>
    </source>
</evidence>
<evidence type="ECO:0000256" key="2">
    <source>
        <dbReference type="ARBA" id="ARBA00012438"/>
    </source>
</evidence>
<comment type="catalytic activity">
    <reaction evidence="1">
        <text>ATP + protein L-histidine = ADP + protein N-phospho-L-histidine.</text>
        <dbReference type="EC" id="2.7.13.3"/>
    </reaction>
</comment>
<dbReference type="InterPro" id="IPR000014">
    <property type="entry name" value="PAS"/>
</dbReference>
<dbReference type="Gene3D" id="3.30.565.10">
    <property type="entry name" value="Histidine kinase-like ATPase, C-terminal domain"/>
    <property type="match status" value="1"/>
</dbReference>
<feature type="domain" description="PAC" evidence="8">
    <location>
        <begin position="160"/>
        <end position="212"/>
    </location>
</feature>
<keyword evidence="3" id="KW-0597">Phosphoprotein</keyword>
<dbReference type="InterPro" id="IPR000700">
    <property type="entry name" value="PAS-assoc_C"/>
</dbReference>
<feature type="domain" description="Histidine kinase" evidence="6">
    <location>
        <begin position="477"/>
        <end position="690"/>
    </location>
</feature>
<dbReference type="PANTHER" id="PTHR43304">
    <property type="entry name" value="PHYTOCHROME-LIKE PROTEIN CPH1"/>
    <property type="match status" value="1"/>
</dbReference>
<dbReference type="SUPFAM" id="SSF55785">
    <property type="entry name" value="PYP-like sensor domain (PAS domain)"/>
    <property type="match status" value="3"/>
</dbReference>
<dbReference type="CDD" id="cd00082">
    <property type="entry name" value="HisKA"/>
    <property type="match status" value="1"/>
</dbReference>
<dbReference type="SUPFAM" id="SSF55874">
    <property type="entry name" value="ATPase domain of HSP90 chaperone/DNA topoisomerase II/histidine kinase"/>
    <property type="match status" value="1"/>
</dbReference>
<evidence type="ECO:0000256" key="1">
    <source>
        <dbReference type="ARBA" id="ARBA00000085"/>
    </source>
</evidence>
<dbReference type="Pfam" id="PF00512">
    <property type="entry name" value="HisKA"/>
    <property type="match status" value="1"/>
</dbReference>
<dbReference type="NCBIfam" id="TIGR00229">
    <property type="entry name" value="sensory_box"/>
    <property type="match status" value="3"/>
</dbReference>
<dbReference type="EC" id="2.7.13.3" evidence="2"/>
<dbReference type="InterPro" id="IPR036097">
    <property type="entry name" value="HisK_dim/P_sf"/>
</dbReference>
<dbReference type="PROSITE" id="PS50112">
    <property type="entry name" value="PAS"/>
    <property type="match status" value="3"/>
</dbReference>
<evidence type="ECO:0000259" key="6">
    <source>
        <dbReference type="PROSITE" id="PS50109"/>
    </source>
</evidence>
<dbReference type="PRINTS" id="PR00344">
    <property type="entry name" value="BCTRLSENSOR"/>
</dbReference>
<evidence type="ECO:0000256" key="4">
    <source>
        <dbReference type="ARBA" id="ARBA00022679"/>
    </source>
</evidence>
<dbReference type="InterPro" id="IPR005467">
    <property type="entry name" value="His_kinase_dom"/>
</dbReference>
<dbReference type="PROSITE" id="PS50113">
    <property type="entry name" value="PAC"/>
    <property type="match status" value="2"/>
</dbReference>
<accession>A0ABD6AW05</accession>